<evidence type="ECO:0000256" key="3">
    <source>
        <dbReference type="ARBA" id="ARBA00022630"/>
    </source>
</evidence>
<dbReference type="SUPFAM" id="SSF55469">
    <property type="entry name" value="FMN-dependent nitroreductase-like"/>
    <property type="match status" value="1"/>
</dbReference>
<dbReference type="SUPFAM" id="SSF54862">
    <property type="entry name" value="4Fe-4S ferredoxins"/>
    <property type="match status" value="1"/>
</dbReference>
<sequence>MPGNPMFCRETPVLDADTCIQCQACVKECVSSVFKVAEDGAVSIPEDHDCITCGHCAAVCPTGAISMYGKVPAKLPEDRTVAPEAMRRHIMSRRSIRSYKPTPVPKELLGEILAATSNCPCACNLHPLAYTVITNPALIRDIEDKCVAKISEVGMPMFKNWMSHHTEEERVIFRGAPAVVICHIDERGLPPGKHIDSTDTAIALTTAELLATSHGLGALWIGLAMGVMGKNPEMRRQAGVPDGRKVTGIMTFGYPAPRFVRETPKEAQPITWME</sequence>
<evidence type="ECO:0000259" key="6">
    <source>
        <dbReference type="PROSITE" id="PS51379"/>
    </source>
</evidence>
<keyword evidence="5" id="KW-0560">Oxidoreductase</keyword>
<dbReference type="InterPro" id="IPR029479">
    <property type="entry name" value="Nitroreductase"/>
</dbReference>
<dbReference type="InterPro" id="IPR017896">
    <property type="entry name" value="4Fe4S_Fe-S-bd"/>
</dbReference>
<dbReference type="Gene3D" id="3.40.109.10">
    <property type="entry name" value="NADH Oxidase"/>
    <property type="match status" value="1"/>
</dbReference>
<evidence type="ECO:0000313" key="8">
    <source>
        <dbReference type="Proteomes" id="UP000265618"/>
    </source>
</evidence>
<keyword evidence="4" id="KW-0288">FMN</keyword>
<dbReference type="Pfam" id="PF13187">
    <property type="entry name" value="Fer4_9"/>
    <property type="match status" value="1"/>
</dbReference>
<dbReference type="InterPro" id="IPR000415">
    <property type="entry name" value="Nitroreductase-like"/>
</dbReference>
<organism evidence="7 8">
    <name type="scientific">Kipferlia bialata</name>
    <dbReference type="NCBI Taxonomy" id="797122"/>
    <lineage>
        <taxon>Eukaryota</taxon>
        <taxon>Metamonada</taxon>
        <taxon>Carpediemonas-like organisms</taxon>
        <taxon>Kipferlia</taxon>
    </lineage>
</organism>
<dbReference type="Proteomes" id="UP000265618">
    <property type="component" value="Unassembled WGS sequence"/>
</dbReference>
<name>A0A9K3GIU5_9EUKA</name>
<comment type="cofactor">
    <cofactor evidence="1">
        <name>FMN</name>
        <dbReference type="ChEBI" id="CHEBI:58210"/>
    </cofactor>
</comment>
<dbReference type="OrthoDB" id="41362at2759"/>
<comment type="caution">
    <text evidence="7">The sequence shown here is derived from an EMBL/GenBank/DDBJ whole genome shotgun (WGS) entry which is preliminary data.</text>
</comment>
<evidence type="ECO:0000256" key="2">
    <source>
        <dbReference type="ARBA" id="ARBA00007118"/>
    </source>
</evidence>
<feature type="domain" description="4Fe-4S ferredoxin-type" evidence="6">
    <location>
        <begin position="10"/>
        <end position="39"/>
    </location>
</feature>
<dbReference type="Gene3D" id="3.30.70.20">
    <property type="match status" value="1"/>
</dbReference>
<dbReference type="GO" id="GO:0016491">
    <property type="term" value="F:oxidoreductase activity"/>
    <property type="evidence" value="ECO:0007669"/>
    <property type="project" value="UniProtKB-KW"/>
</dbReference>
<evidence type="ECO:0000256" key="1">
    <source>
        <dbReference type="ARBA" id="ARBA00001917"/>
    </source>
</evidence>
<dbReference type="PROSITE" id="PS51379">
    <property type="entry name" value="4FE4S_FER_2"/>
    <property type="match status" value="2"/>
</dbReference>
<reference evidence="7 8" key="1">
    <citation type="journal article" date="2018" name="PLoS ONE">
        <title>The draft genome of Kipferlia bialata reveals reductive genome evolution in fornicate parasites.</title>
        <authorList>
            <person name="Tanifuji G."/>
            <person name="Takabayashi S."/>
            <person name="Kume K."/>
            <person name="Takagi M."/>
            <person name="Nakayama T."/>
            <person name="Kamikawa R."/>
            <person name="Inagaki Y."/>
            <person name="Hashimoto T."/>
        </authorList>
    </citation>
    <scope>NUCLEOTIDE SEQUENCE [LARGE SCALE GENOMIC DNA]</scope>
    <source>
        <strain evidence="7">NY0173</strain>
    </source>
</reference>
<gene>
    <name evidence="7" type="ORF">KIPB_005902</name>
</gene>
<dbReference type="PANTHER" id="PTHR43673">
    <property type="entry name" value="NAD(P)H NITROREDUCTASE YDGI-RELATED"/>
    <property type="match status" value="1"/>
</dbReference>
<dbReference type="InterPro" id="IPR017900">
    <property type="entry name" value="4Fe4S_Fe_S_CS"/>
</dbReference>
<accession>A0A9K3GIU5</accession>
<keyword evidence="8" id="KW-1185">Reference proteome</keyword>
<dbReference type="PANTHER" id="PTHR43673:SF2">
    <property type="entry name" value="NITROREDUCTASE"/>
    <property type="match status" value="1"/>
</dbReference>
<keyword evidence="3" id="KW-0285">Flavoprotein</keyword>
<dbReference type="PROSITE" id="PS00198">
    <property type="entry name" value="4FE4S_FER_1"/>
    <property type="match status" value="1"/>
</dbReference>
<evidence type="ECO:0000256" key="5">
    <source>
        <dbReference type="ARBA" id="ARBA00023002"/>
    </source>
</evidence>
<proteinExistence type="inferred from homology"/>
<protein>
    <recommendedName>
        <fullName evidence="6">4Fe-4S ferredoxin-type domain-containing protein</fullName>
    </recommendedName>
</protein>
<evidence type="ECO:0000256" key="4">
    <source>
        <dbReference type="ARBA" id="ARBA00022643"/>
    </source>
</evidence>
<dbReference type="EMBL" id="BDIP01001449">
    <property type="protein sequence ID" value="GIQ84417.1"/>
    <property type="molecule type" value="Genomic_DNA"/>
</dbReference>
<feature type="domain" description="4Fe-4S ferredoxin-type" evidence="6">
    <location>
        <begin position="40"/>
        <end position="70"/>
    </location>
</feature>
<dbReference type="Pfam" id="PF00881">
    <property type="entry name" value="Nitroreductase"/>
    <property type="match status" value="1"/>
</dbReference>
<dbReference type="AlphaFoldDB" id="A0A9K3GIU5"/>
<comment type="similarity">
    <text evidence="2">Belongs to the nitroreductase family.</text>
</comment>
<evidence type="ECO:0000313" key="7">
    <source>
        <dbReference type="EMBL" id="GIQ84417.1"/>
    </source>
</evidence>